<dbReference type="AlphaFoldDB" id="A0A8J8NGQ1"/>
<gene>
    <name evidence="2" type="ORF">FGO68_gene8535</name>
</gene>
<organism evidence="2 3">
    <name type="scientific">Halteria grandinella</name>
    <dbReference type="NCBI Taxonomy" id="5974"/>
    <lineage>
        <taxon>Eukaryota</taxon>
        <taxon>Sar</taxon>
        <taxon>Alveolata</taxon>
        <taxon>Ciliophora</taxon>
        <taxon>Intramacronucleata</taxon>
        <taxon>Spirotrichea</taxon>
        <taxon>Stichotrichia</taxon>
        <taxon>Sporadotrichida</taxon>
        <taxon>Halteriidae</taxon>
        <taxon>Halteria</taxon>
    </lineage>
</organism>
<name>A0A8J8NGQ1_HALGN</name>
<keyword evidence="1" id="KW-0472">Membrane</keyword>
<evidence type="ECO:0000256" key="1">
    <source>
        <dbReference type="SAM" id="Phobius"/>
    </source>
</evidence>
<sequence length="373" mass="43509">MDVLLCLIFFILCTIVPSWFFWLIYKQFDNLGLLLFKSEFGVLIENVSTQSFAKASFNIIELLKLQLTIIALLLLRDYPSIQITLLYLQSVLFQTYIVHVRPFEDPLANIVQVLNEIFVTLYLLPMIVLTDYVDDYYLKYSSGIMLISVYILSFSANLLYFIGKSIAKIVANHVKKSKQHQLKVKKEEIYKQIQQKEVLEVVNKPNNNEAKIVKDNTNKKAMRKKRRERLYQNRLEERTNAQISLIETHTQNEEHLPITMPKLIQVKRIERPVTPFKSRFTKREQQAILAQIEKTFPEQYGNSGLLSQAIEPEQVSHRFGDNGRAAKLLEEQFKKRVVAPGETYSNEDKEINVFANISNSKERKAREQKGKWA</sequence>
<dbReference type="Proteomes" id="UP000785679">
    <property type="component" value="Unassembled WGS sequence"/>
</dbReference>
<keyword evidence="3" id="KW-1185">Reference proteome</keyword>
<evidence type="ECO:0000313" key="2">
    <source>
        <dbReference type="EMBL" id="TNV74697.1"/>
    </source>
</evidence>
<feature type="transmembrane region" description="Helical" evidence="1">
    <location>
        <begin position="81"/>
        <end position="100"/>
    </location>
</feature>
<evidence type="ECO:0000313" key="3">
    <source>
        <dbReference type="Proteomes" id="UP000785679"/>
    </source>
</evidence>
<dbReference type="EMBL" id="RRYP01016708">
    <property type="protein sequence ID" value="TNV74697.1"/>
    <property type="molecule type" value="Genomic_DNA"/>
</dbReference>
<reference evidence="2" key="1">
    <citation type="submission" date="2019-06" db="EMBL/GenBank/DDBJ databases">
        <authorList>
            <person name="Zheng W."/>
        </authorList>
    </citation>
    <scope>NUCLEOTIDE SEQUENCE</scope>
    <source>
        <strain evidence="2">QDHG01</strain>
    </source>
</reference>
<proteinExistence type="predicted"/>
<feature type="transmembrane region" description="Helical" evidence="1">
    <location>
        <begin position="140"/>
        <end position="162"/>
    </location>
</feature>
<keyword evidence="1" id="KW-0812">Transmembrane</keyword>
<comment type="caution">
    <text evidence="2">The sequence shown here is derived from an EMBL/GenBank/DDBJ whole genome shotgun (WGS) entry which is preliminary data.</text>
</comment>
<feature type="transmembrane region" description="Helical" evidence="1">
    <location>
        <begin position="107"/>
        <end position="128"/>
    </location>
</feature>
<feature type="transmembrane region" description="Helical" evidence="1">
    <location>
        <begin position="6"/>
        <end position="25"/>
    </location>
</feature>
<accession>A0A8J8NGQ1</accession>
<keyword evidence="1" id="KW-1133">Transmembrane helix</keyword>
<protein>
    <submittedName>
        <fullName evidence="2">Uncharacterized protein</fullName>
    </submittedName>
</protein>